<comment type="caution">
    <text evidence="2">The sequence shown here is derived from an EMBL/GenBank/DDBJ whole genome shotgun (WGS) entry which is preliminary data.</text>
</comment>
<dbReference type="EMBL" id="JAGHQM010001866">
    <property type="protein sequence ID" value="KAH0551634.1"/>
    <property type="molecule type" value="Genomic_DNA"/>
</dbReference>
<evidence type="ECO:0000313" key="2">
    <source>
        <dbReference type="EMBL" id="KAH0551634.1"/>
    </source>
</evidence>
<organism evidence="2 3">
    <name type="scientific">Trichoglossum hirsutum</name>
    <dbReference type="NCBI Taxonomy" id="265104"/>
    <lineage>
        <taxon>Eukaryota</taxon>
        <taxon>Fungi</taxon>
        <taxon>Dikarya</taxon>
        <taxon>Ascomycota</taxon>
        <taxon>Pezizomycotina</taxon>
        <taxon>Geoglossomycetes</taxon>
        <taxon>Geoglossales</taxon>
        <taxon>Geoglossaceae</taxon>
        <taxon>Trichoglossum</taxon>
    </lineage>
</organism>
<dbReference type="AlphaFoldDB" id="A0A9P8ICG1"/>
<name>A0A9P8ICG1_9PEZI</name>
<feature type="coiled-coil region" evidence="1">
    <location>
        <begin position="28"/>
        <end position="69"/>
    </location>
</feature>
<evidence type="ECO:0000313" key="3">
    <source>
        <dbReference type="Proteomes" id="UP000750711"/>
    </source>
</evidence>
<keyword evidence="3" id="KW-1185">Reference proteome</keyword>
<sequence>MGSEKALLFGVLMACNMAGDTRPVLDAVRAVVVENEQLKQEVDSLKRALAEAKEKAAESRSRLRESEEKWARFLEEITRYGKMAEDSDKTYGNQD</sequence>
<keyword evidence="1" id="KW-0175">Coiled coil</keyword>
<evidence type="ECO:0000256" key="1">
    <source>
        <dbReference type="SAM" id="Coils"/>
    </source>
</evidence>
<dbReference type="Proteomes" id="UP000750711">
    <property type="component" value="Unassembled WGS sequence"/>
</dbReference>
<protein>
    <submittedName>
        <fullName evidence="2">Uncharacterized protein</fullName>
    </submittedName>
</protein>
<proteinExistence type="predicted"/>
<accession>A0A9P8ICG1</accession>
<reference evidence="2" key="1">
    <citation type="submission" date="2021-03" db="EMBL/GenBank/DDBJ databases">
        <title>Comparative genomics and phylogenomic investigation of the class Geoglossomycetes provide insights into ecological specialization and systematics.</title>
        <authorList>
            <person name="Melie T."/>
            <person name="Pirro S."/>
            <person name="Miller A.N."/>
            <person name="Quandt A."/>
        </authorList>
    </citation>
    <scope>NUCLEOTIDE SEQUENCE</scope>
    <source>
        <strain evidence="2">CAQ_001_2017</strain>
    </source>
</reference>
<gene>
    <name evidence="2" type="ORF">GP486_007148</name>
</gene>